<protein>
    <submittedName>
        <fullName evidence="4">Isochorismatase-like protein</fullName>
    </submittedName>
</protein>
<reference evidence="4" key="1">
    <citation type="journal article" date="2020" name="Stud. Mycol.">
        <title>101 Dothideomycetes genomes: a test case for predicting lifestyles and emergence of pathogens.</title>
        <authorList>
            <person name="Haridas S."/>
            <person name="Albert R."/>
            <person name="Binder M."/>
            <person name="Bloem J."/>
            <person name="Labutti K."/>
            <person name="Salamov A."/>
            <person name="Andreopoulos B."/>
            <person name="Baker S."/>
            <person name="Barry K."/>
            <person name="Bills G."/>
            <person name="Bluhm B."/>
            <person name="Cannon C."/>
            <person name="Castanera R."/>
            <person name="Culley D."/>
            <person name="Daum C."/>
            <person name="Ezra D."/>
            <person name="Gonzalez J."/>
            <person name="Henrissat B."/>
            <person name="Kuo A."/>
            <person name="Liang C."/>
            <person name="Lipzen A."/>
            <person name="Lutzoni F."/>
            <person name="Magnuson J."/>
            <person name="Mondo S."/>
            <person name="Nolan M."/>
            <person name="Ohm R."/>
            <person name="Pangilinan J."/>
            <person name="Park H.-J."/>
            <person name="Ramirez L."/>
            <person name="Alfaro M."/>
            <person name="Sun H."/>
            <person name="Tritt A."/>
            <person name="Yoshinaga Y."/>
            <person name="Zwiers L.-H."/>
            <person name="Turgeon B."/>
            <person name="Goodwin S."/>
            <person name="Spatafora J."/>
            <person name="Crous P."/>
            <person name="Grigoriev I."/>
        </authorList>
    </citation>
    <scope>NUCLEOTIDE SEQUENCE</scope>
    <source>
        <strain evidence="4">ATCC 16933</strain>
    </source>
</reference>
<evidence type="ECO:0000313" key="4">
    <source>
        <dbReference type="EMBL" id="KAF2454975.1"/>
    </source>
</evidence>
<dbReference type="AlphaFoldDB" id="A0A6A6NT81"/>
<proteinExistence type="inferred from homology"/>
<dbReference type="PANTHER" id="PTHR43540:SF6">
    <property type="entry name" value="ISOCHORISMATASE-LIKE DOMAIN-CONTAINING PROTEIN"/>
    <property type="match status" value="1"/>
</dbReference>
<dbReference type="GO" id="GO:0016787">
    <property type="term" value="F:hydrolase activity"/>
    <property type="evidence" value="ECO:0007669"/>
    <property type="project" value="UniProtKB-KW"/>
</dbReference>
<evidence type="ECO:0000259" key="3">
    <source>
        <dbReference type="Pfam" id="PF00857"/>
    </source>
</evidence>
<organism evidence="4 5">
    <name type="scientific">Lineolata rhizophorae</name>
    <dbReference type="NCBI Taxonomy" id="578093"/>
    <lineage>
        <taxon>Eukaryota</taxon>
        <taxon>Fungi</taxon>
        <taxon>Dikarya</taxon>
        <taxon>Ascomycota</taxon>
        <taxon>Pezizomycotina</taxon>
        <taxon>Dothideomycetes</taxon>
        <taxon>Dothideomycetes incertae sedis</taxon>
        <taxon>Lineolatales</taxon>
        <taxon>Lineolataceae</taxon>
        <taxon>Lineolata</taxon>
    </lineage>
</organism>
<dbReference type="OrthoDB" id="167809at2759"/>
<dbReference type="InterPro" id="IPR000868">
    <property type="entry name" value="Isochorismatase-like_dom"/>
</dbReference>
<evidence type="ECO:0000313" key="5">
    <source>
        <dbReference type="Proteomes" id="UP000799766"/>
    </source>
</evidence>
<dbReference type="Proteomes" id="UP000799766">
    <property type="component" value="Unassembled WGS sequence"/>
</dbReference>
<evidence type="ECO:0000256" key="2">
    <source>
        <dbReference type="ARBA" id="ARBA00022801"/>
    </source>
</evidence>
<keyword evidence="2" id="KW-0378">Hydrolase</keyword>
<dbReference type="EMBL" id="MU001689">
    <property type="protein sequence ID" value="KAF2454975.1"/>
    <property type="molecule type" value="Genomic_DNA"/>
</dbReference>
<evidence type="ECO:0000256" key="1">
    <source>
        <dbReference type="ARBA" id="ARBA00006336"/>
    </source>
</evidence>
<dbReference type="CDD" id="cd00431">
    <property type="entry name" value="cysteine_hydrolases"/>
    <property type="match status" value="1"/>
</dbReference>
<sequence length="187" mass="20463">MTAALLIVDMQMFFAEMGAPVVPAIEQLTSAFAARSLPVILTQHGHPPSDLTTPSPNMLVRKWGIDGSIHHGSEDWELMPEISSLRSSGGGNWPIVQKNTYDAFIGTELEELLRKEGVERVIVCGVMTDCCCDTTARAAFNRGFDTWLVRDACASANERQHHAGLSGFEFAFGEVPTTKEAIRRLDA</sequence>
<feature type="domain" description="Isochorismatase-like" evidence="3">
    <location>
        <begin position="3"/>
        <end position="179"/>
    </location>
</feature>
<name>A0A6A6NT81_9PEZI</name>
<comment type="similarity">
    <text evidence="1">Belongs to the isochorismatase family.</text>
</comment>
<gene>
    <name evidence="4" type="ORF">BDY21DRAFT_352060</name>
</gene>
<dbReference type="Gene3D" id="3.40.50.850">
    <property type="entry name" value="Isochorismatase-like"/>
    <property type="match status" value="1"/>
</dbReference>
<dbReference type="PANTHER" id="PTHR43540">
    <property type="entry name" value="PEROXYUREIDOACRYLATE/UREIDOACRYLATE AMIDOHYDROLASE-RELATED"/>
    <property type="match status" value="1"/>
</dbReference>
<keyword evidence="5" id="KW-1185">Reference proteome</keyword>
<dbReference type="SUPFAM" id="SSF52499">
    <property type="entry name" value="Isochorismatase-like hydrolases"/>
    <property type="match status" value="1"/>
</dbReference>
<dbReference type="Pfam" id="PF00857">
    <property type="entry name" value="Isochorismatase"/>
    <property type="match status" value="1"/>
</dbReference>
<dbReference type="InterPro" id="IPR050272">
    <property type="entry name" value="Isochorismatase-like_hydrls"/>
</dbReference>
<dbReference type="InterPro" id="IPR036380">
    <property type="entry name" value="Isochorismatase-like_sf"/>
</dbReference>
<accession>A0A6A6NT81</accession>